<name>A0AAD9G4X3_9STRA</name>
<reference evidence="2" key="1">
    <citation type="submission" date="2023-08" db="EMBL/GenBank/DDBJ databases">
        <title>Reference Genome Resource for the Citrus Pathogen Phytophthora citrophthora.</title>
        <authorList>
            <person name="Moller H."/>
            <person name="Coetzee B."/>
            <person name="Rose L.J."/>
            <person name="Van Niekerk J.M."/>
        </authorList>
    </citation>
    <scope>NUCLEOTIDE SEQUENCE</scope>
    <source>
        <strain evidence="2">STE-U-9442</strain>
    </source>
</reference>
<comment type="caution">
    <text evidence="2">The sequence shown here is derived from an EMBL/GenBank/DDBJ whole genome shotgun (WGS) entry which is preliminary data.</text>
</comment>
<keyword evidence="3" id="KW-1185">Reference proteome</keyword>
<evidence type="ECO:0000313" key="3">
    <source>
        <dbReference type="Proteomes" id="UP001259832"/>
    </source>
</evidence>
<evidence type="ECO:0000256" key="1">
    <source>
        <dbReference type="SAM" id="MobiDB-lite"/>
    </source>
</evidence>
<evidence type="ECO:0000313" key="2">
    <source>
        <dbReference type="EMBL" id="KAK1931765.1"/>
    </source>
</evidence>
<feature type="region of interest" description="Disordered" evidence="1">
    <location>
        <begin position="1"/>
        <end position="46"/>
    </location>
</feature>
<dbReference type="Proteomes" id="UP001259832">
    <property type="component" value="Unassembled WGS sequence"/>
</dbReference>
<proteinExistence type="predicted"/>
<organism evidence="2 3">
    <name type="scientific">Phytophthora citrophthora</name>
    <dbReference type="NCBI Taxonomy" id="4793"/>
    <lineage>
        <taxon>Eukaryota</taxon>
        <taxon>Sar</taxon>
        <taxon>Stramenopiles</taxon>
        <taxon>Oomycota</taxon>
        <taxon>Peronosporomycetes</taxon>
        <taxon>Peronosporales</taxon>
        <taxon>Peronosporaceae</taxon>
        <taxon>Phytophthora</taxon>
    </lineage>
</organism>
<dbReference type="AlphaFoldDB" id="A0AAD9G4X3"/>
<sequence length="61" mass="6830">MVMPLPQAAKRSLMPPSGRRSPKQSATSSIGDLSTSVQRPVAEREEEQAKMDTFVFFTMMR</sequence>
<protein>
    <submittedName>
        <fullName evidence="2">Uncharacterized protein</fullName>
    </submittedName>
</protein>
<gene>
    <name evidence="2" type="ORF">P3T76_012697</name>
</gene>
<feature type="compositionally biased region" description="Polar residues" evidence="1">
    <location>
        <begin position="23"/>
        <end position="38"/>
    </location>
</feature>
<dbReference type="EMBL" id="JASMQC010000032">
    <property type="protein sequence ID" value="KAK1931765.1"/>
    <property type="molecule type" value="Genomic_DNA"/>
</dbReference>
<accession>A0AAD9G4X3</accession>